<gene>
    <name evidence="1" type="ORF">TSPI_07470</name>
</gene>
<evidence type="ECO:0000313" key="2">
    <source>
        <dbReference type="Proteomes" id="UP001558632"/>
    </source>
</evidence>
<dbReference type="Proteomes" id="UP001558632">
    <property type="component" value="Unassembled WGS sequence"/>
</dbReference>
<comment type="caution">
    <text evidence="1">The sequence shown here is derived from an EMBL/GenBank/DDBJ whole genome shotgun (WGS) entry which is preliminary data.</text>
</comment>
<sequence length="30" mass="3492">MDRKVSTNLTVPIHCKKKQNYPVTKSMASW</sequence>
<dbReference type="EMBL" id="JBEUSY010000146">
    <property type="protein sequence ID" value="KAL1244105.1"/>
    <property type="molecule type" value="Genomic_DNA"/>
</dbReference>
<proteinExistence type="predicted"/>
<protein>
    <submittedName>
        <fullName evidence="1">Alpha-2-macroglobulin</fullName>
    </submittedName>
</protein>
<organism evidence="1 2">
    <name type="scientific">Trichinella spiralis</name>
    <name type="common">Trichina worm</name>
    <dbReference type="NCBI Taxonomy" id="6334"/>
    <lineage>
        <taxon>Eukaryota</taxon>
        <taxon>Metazoa</taxon>
        <taxon>Ecdysozoa</taxon>
        <taxon>Nematoda</taxon>
        <taxon>Enoplea</taxon>
        <taxon>Dorylaimia</taxon>
        <taxon>Trichinellida</taxon>
        <taxon>Trichinellidae</taxon>
        <taxon>Trichinella</taxon>
    </lineage>
</organism>
<evidence type="ECO:0000313" key="1">
    <source>
        <dbReference type="EMBL" id="KAL1244105.1"/>
    </source>
</evidence>
<reference evidence="1 2" key="1">
    <citation type="submission" date="2024-07" db="EMBL/GenBank/DDBJ databases">
        <title>Enhanced genomic and transcriptomic resources for Trichinella pseudospiralis and T. spiralis underpin the discovery of pronounced molecular differences between stages and species.</title>
        <authorList>
            <person name="Pasi K.K."/>
            <person name="La Rosa G."/>
            <person name="Gomez-Morales M.A."/>
            <person name="Tosini F."/>
            <person name="Sumanam S."/>
            <person name="Young N.D."/>
            <person name="Chang B.C."/>
            <person name="Robin G.B."/>
        </authorList>
    </citation>
    <scope>NUCLEOTIDE SEQUENCE [LARGE SCALE GENOMIC DNA]</scope>
    <source>
        <strain evidence="1">ISS534</strain>
    </source>
</reference>
<feature type="non-terminal residue" evidence="1">
    <location>
        <position position="30"/>
    </location>
</feature>
<accession>A0ABR3KV54</accession>
<keyword evidence="2" id="KW-1185">Reference proteome</keyword>
<name>A0ABR3KV54_TRISP</name>